<organism evidence="2 3">
    <name type="scientific">Acidiphilium iwatense</name>
    <dbReference type="NCBI Taxonomy" id="768198"/>
    <lineage>
        <taxon>Bacteria</taxon>
        <taxon>Pseudomonadati</taxon>
        <taxon>Pseudomonadota</taxon>
        <taxon>Alphaproteobacteria</taxon>
        <taxon>Acetobacterales</taxon>
        <taxon>Acidocellaceae</taxon>
        <taxon>Acidiphilium</taxon>
    </lineage>
</organism>
<feature type="chain" id="PRO_5047174414" description="Pentapeptide MXKDX repeat protein" evidence="1">
    <location>
        <begin position="27"/>
        <end position="108"/>
    </location>
</feature>
<name>A0ABS9DZA9_9PROT</name>
<evidence type="ECO:0008006" key="4">
    <source>
        <dbReference type="Google" id="ProtNLM"/>
    </source>
</evidence>
<gene>
    <name evidence="2" type="ORF">L2A60_15205</name>
</gene>
<proteinExistence type="predicted"/>
<dbReference type="RefSeq" id="WP_235705316.1">
    <property type="nucleotide sequence ID" value="NZ_JAKGBZ010000036.1"/>
</dbReference>
<comment type="caution">
    <text evidence="2">The sequence shown here is derived from an EMBL/GenBank/DDBJ whole genome shotgun (WGS) entry which is preliminary data.</text>
</comment>
<dbReference type="EMBL" id="JAKGBZ010000036">
    <property type="protein sequence ID" value="MCF3948024.1"/>
    <property type="molecule type" value="Genomic_DNA"/>
</dbReference>
<evidence type="ECO:0000313" key="2">
    <source>
        <dbReference type="EMBL" id="MCF3948024.1"/>
    </source>
</evidence>
<dbReference type="Proteomes" id="UP001521209">
    <property type="component" value="Unassembled WGS sequence"/>
</dbReference>
<accession>A0ABS9DZA9</accession>
<evidence type="ECO:0000313" key="3">
    <source>
        <dbReference type="Proteomes" id="UP001521209"/>
    </source>
</evidence>
<reference evidence="2 3" key="1">
    <citation type="submission" date="2022-01" db="EMBL/GenBank/DDBJ databases">
        <authorList>
            <person name="Won M."/>
            <person name="Kim S.-J."/>
            <person name="Kwon S.-W."/>
        </authorList>
    </citation>
    <scope>NUCLEOTIDE SEQUENCE [LARGE SCALE GENOMIC DNA]</scope>
    <source>
        <strain evidence="2 3">KCTC 23505</strain>
    </source>
</reference>
<protein>
    <recommendedName>
        <fullName evidence="4">Pentapeptide MXKDX repeat protein</fullName>
    </recommendedName>
</protein>
<keyword evidence="1" id="KW-0732">Signal</keyword>
<keyword evidence="3" id="KW-1185">Reference proteome</keyword>
<sequence length="108" mass="10781">MLKFRTSLIAATMSVAVFAAPMIATAATTPAPQAKTTNSGGMMSGGKMTGKGKTGAGMAGGGMAGMMGMMAMMNACTRVMNKMADNMGHGTMGAHHGTMMGKAAPKKS</sequence>
<evidence type="ECO:0000256" key="1">
    <source>
        <dbReference type="SAM" id="SignalP"/>
    </source>
</evidence>
<feature type="signal peptide" evidence="1">
    <location>
        <begin position="1"/>
        <end position="26"/>
    </location>
</feature>